<keyword evidence="4 12" id="KW-0347">Helicase</keyword>
<evidence type="ECO:0000313" key="12">
    <source>
        <dbReference type="EMBL" id="MFD2866317.1"/>
    </source>
</evidence>
<keyword evidence="5" id="KW-0067">ATP-binding</keyword>
<keyword evidence="2" id="KW-0547">Nucleotide-binding</keyword>
<dbReference type="GO" id="GO:0016787">
    <property type="term" value="F:hydrolase activity"/>
    <property type="evidence" value="ECO:0007669"/>
    <property type="project" value="UniProtKB-KW"/>
</dbReference>
<comment type="catalytic activity">
    <reaction evidence="8">
        <text>Couples ATP hydrolysis with the unwinding of duplex DNA by translocating in the 3'-5' direction.</text>
        <dbReference type="EC" id="5.6.2.4"/>
    </reaction>
</comment>
<protein>
    <recommendedName>
        <fullName evidence="9">DNA 3'-5' helicase</fullName>
        <ecNumber evidence="9">5.6.2.4</ecNumber>
    </recommendedName>
</protein>
<keyword evidence="6" id="KW-0238">DNA-binding</keyword>
<evidence type="ECO:0000256" key="2">
    <source>
        <dbReference type="ARBA" id="ARBA00022741"/>
    </source>
</evidence>
<dbReference type="SMART" id="SM00490">
    <property type="entry name" value="HELICc"/>
    <property type="match status" value="1"/>
</dbReference>
<organism evidence="12 13">
    <name type="scientific">Mucilaginibacter antarcticus</name>
    <dbReference type="NCBI Taxonomy" id="1855725"/>
    <lineage>
        <taxon>Bacteria</taxon>
        <taxon>Pseudomonadati</taxon>
        <taxon>Bacteroidota</taxon>
        <taxon>Sphingobacteriia</taxon>
        <taxon>Sphingobacteriales</taxon>
        <taxon>Sphingobacteriaceae</taxon>
        <taxon>Mucilaginibacter</taxon>
    </lineage>
</organism>
<dbReference type="PANTHER" id="PTHR13710:SF105">
    <property type="entry name" value="ATP-DEPENDENT DNA HELICASE Q1"/>
    <property type="match status" value="1"/>
</dbReference>
<gene>
    <name evidence="12" type="ORF">ACFSYC_16595</name>
</gene>
<evidence type="ECO:0000256" key="8">
    <source>
        <dbReference type="ARBA" id="ARBA00034617"/>
    </source>
</evidence>
<evidence type="ECO:0000256" key="7">
    <source>
        <dbReference type="ARBA" id="ARBA00023235"/>
    </source>
</evidence>
<dbReference type="InterPro" id="IPR001650">
    <property type="entry name" value="Helicase_C-like"/>
</dbReference>
<comment type="similarity">
    <text evidence="1">Belongs to the helicase family. RecQ subfamily.</text>
</comment>
<evidence type="ECO:0000259" key="11">
    <source>
        <dbReference type="PROSITE" id="PS51194"/>
    </source>
</evidence>
<evidence type="ECO:0000256" key="9">
    <source>
        <dbReference type="ARBA" id="ARBA00034808"/>
    </source>
</evidence>
<evidence type="ECO:0000256" key="3">
    <source>
        <dbReference type="ARBA" id="ARBA00022801"/>
    </source>
</evidence>
<keyword evidence="13" id="KW-1185">Reference proteome</keyword>
<dbReference type="InterPro" id="IPR002464">
    <property type="entry name" value="DNA/RNA_helicase_DEAH_CS"/>
</dbReference>
<name>A0ABW5XSU0_9SPHI</name>
<proteinExistence type="inferred from homology"/>
<dbReference type="RefSeq" id="WP_377129841.1">
    <property type="nucleotide sequence ID" value="NZ_JBHUON010000024.1"/>
</dbReference>
<comment type="caution">
    <text evidence="12">The sequence shown here is derived from an EMBL/GenBank/DDBJ whole genome shotgun (WGS) entry which is preliminary data.</text>
</comment>
<dbReference type="EC" id="5.6.2.4" evidence="9"/>
<evidence type="ECO:0000256" key="6">
    <source>
        <dbReference type="ARBA" id="ARBA00023125"/>
    </source>
</evidence>
<accession>A0ABW5XSU0</accession>
<dbReference type="EMBL" id="JBHUON010000024">
    <property type="protein sequence ID" value="MFD2866317.1"/>
    <property type="molecule type" value="Genomic_DNA"/>
</dbReference>
<dbReference type="SMART" id="SM00487">
    <property type="entry name" value="DEXDc"/>
    <property type="match status" value="1"/>
</dbReference>
<dbReference type="Pfam" id="PF00270">
    <property type="entry name" value="DEAD"/>
    <property type="match status" value="1"/>
</dbReference>
<dbReference type="GO" id="GO:0003678">
    <property type="term" value="F:DNA helicase activity"/>
    <property type="evidence" value="ECO:0007669"/>
    <property type="project" value="UniProtKB-EC"/>
</dbReference>
<evidence type="ECO:0000256" key="5">
    <source>
        <dbReference type="ARBA" id="ARBA00022840"/>
    </source>
</evidence>
<dbReference type="InterPro" id="IPR004589">
    <property type="entry name" value="DNA_helicase_ATP-dep_RecQ"/>
</dbReference>
<dbReference type="PROSITE" id="PS51192">
    <property type="entry name" value="HELICASE_ATP_BIND_1"/>
    <property type="match status" value="1"/>
</dbReference>
<dbReference type="InterPro" id="IPR027417">
    <property type="entry name" value="P-loop_NTPase"/>
</dbReference>
<evidence type="ECO:0000313" key="13">
    <source>
        <dbReference type="Proteomes" id="UP001597601"/>
    </source>
</evidence>
<reference evidence="13" key="1">
    <citation type="journal article" date="2019" name="Int. J. Syst. Evol. Microbiol.">
        <title>The Global Catalogue of Microorganisms (GCM) 10K type strain sequencing project: providing services to taxonomists for standard genome sequencing and annotation.</title>
        <authorList>
            <consortium name="The Broad Institute Genomics Platform"/>
            <consortium name="The Broad Institute Genome Sequencing Center for Infectious Disease"/>
            <person name="Wu L."/>
            <person name="Ma J."/>
        </authorList>
    </citation>
    <scope>NUCLEOTIDE SEQUENCE [LARGE SCALE GENOMIC DNA]</scope>
    <source>
        <strain evidence="13">KCTC 52232</strain>
    </source>
</reference>
<feature type="domain" description="Helicase C-terminal" evidence="11">
    <location>
        <begin position="479"/>
        <end position="627"/>
    </location>
</feature>
<dbReference type="PROSITE" id="PS51194">
    <property type="entry name" value="HELICASE_CTER"/>
    <property type="match status" value="1"/>
</dbReference>
<dbReference type="Proteomes" id="UP001597601">
    <property type="component" value="Unassembled WGS sequence"/>
</dbReference>
<feature type="domain" description="Helicase ATP-binding" evidence="10">
    <location>
        <begin position="270"/>
        <end position="450"/>
    </location>
</feature>
<evidence type="ECO:0000256" key="1">
    <source>
        <dbReference type="ARBA" id="ARBA00005446"/>
    </source>
</evidence>
<dbReference type="PANTHER" id="PTHR13710">
    <property type="entry name" value="DNA HELICASE RECQ FAMILY MEMBER"/>
    <property type="match status" value="1"/>
</dbReference>
<dbReference type="NCBIfam" id="TIGR00614">
    <property type="entry name" value="recQ_fam"/>
    <property type="match status" value="1"/>
</dbReference>
<dbReference type="CDD" id="cd17920">
    <property type="entry name" value="DEXHc_RecQ"/>
    <property type="match status" value="1"/>
</dbReference>
<dbReference type="Pfam" id="PF00271">
    <property type="entry name" value="Helicase_C"/>
    <property type="match status" value="1"/>
</dbReference>
<evidence type="ECO:0000259" key="10">
    <source>
        <dbReference type="PROSITE" id="PS51192"/>
    </source>
</evidence>
<keyword evidence="7" id="KW-0413">Isomerase</keyword>
<dbReference type="Gene3D" id="3.40.50.300">
    <property type="entry name" value="P-loop containing nucleotide triphosphate hydrolases"/>
    <property type="match status" value="2"/>
</dbReference>
<dbReference type="SUPFAM" id="SSF52540">
    <property type="entry name" value="P-loop containing nucleoside triphosphate hydrolases"/>
    <property type="match status" value="1"/>
</dbReference>
<sequence>MRTIAFIDTEIAPKTKRVEDIGAIRCDGAKFHRNSGVELTEFLKDVQYVCGHFIIQHDLMYIGNWIEKAGISTDNIIDTLYWSPLLFPSKPYHALLKDDKLQTEELNNPLNDAIKAQDLFYDEVATFNALNKDIKRLLYLLLNHDHHFSGFFKYLNYRAEGDPATLILQLFSKQICQNADIEQFIQQTPTELAYCLSLISATEQASITPGWVLAHFREVERLMFLLRQKPCIKGCNYCRQALDAHQALNRYFGYSSFREYGGQPLQLNAVNAAINSRSFIVVFPTGGGKSITFQVPALLAGENARALTVVISPLQSLMKDQVDNLEKNGVTKAVTINGLLDPIARSKAIQRVADGSASMLYISPELLRSPIIYRLLLSRKIARFVIDEAHCFSSWGQDFRVDFLYIGEMIKLIREYKQLPYPIPVSCFTATAKPQVIDDICKYFEDKLGLTLDRFTSSAARTNLHYKVLAKGSDEEKYQATRELIEEQDRPAIVYVSRTRRAEKLAERLIADGLNARAFHGKLDAAEKVVNQDAFLSGRVGIMVATSAFGMGVDKKDVGIVIHHDISDSLENYVQEAGRAGRDENIEADCYVLFNEEDLNKHFIMLNQTKISIKEIKQIWATIKYLTNFRDKISYSALEIARKAGWDDSVDNIETRVTTAIAALEDAGYLKRGQNQPRVFANSIQSKNAQEAIEKIMRSELFSEKQKEMAVRIIKKLFSSKSKRLSSDETAESRVDHISDHLGIVRDDVIRIVNLLREEHILADEFDLTAFIKRSEAKTSSLNLVNSFGAIERCLLKFIDEHDRVFNLKELNQSLEAAGCSDVSPNKIKTIVNFWAIKNWIDRTNSNRSKDHFKAKTKQAADLTKERSENRHMLSVFIVEYLYKKGNTIKTNGEEKDEILIEFSIQELQKEYQKELQLFSKTVTIDDIEDALF</sequence>
<evidence type="ECO:0000256" key="4">
    <source>
        <dbReference type="ARBA" id="ARBA00022806"/>
    </source>
</evidence>
<keyword evidence="3 12" id="KW-0378">Hydrolase</keyword>
<dbReference type="InterPro" id="IPR011545">
    <property type="entry name" value="DEAD/DEAH_box_helicase_dom"/>
</dbReference>
<dbReference type="PROSITE" id="PS00690">
    <property type="entry name" value="DEAH_ATP_HELICASE"/>
    <property type="match status" value="1"/>
</dbReference>
<dbReference type="InterPro" id="IPR014001">
    <property type="entry name" value="Helicase_ATP-bd"/>
</dbReference>